<dbReference type="Gene3D" id="1.20.200.10">
    <property type="entry name" value="Fumarase/aspartase (Central domain)"/>
    <property type="match status" value="1"/>
</dbReference>
<dbReference type="InterPro" id="IPR024083">
    <property type="entry name" value="Fumarase/histidase_N"/>
</dbReference>
<dbReference type="PANTHER" id="PTHR43814:SF1">
    <property type="entry name" value="ARGININOSUCCINATE LYASE"/>
    <property type="match status" value="1"/>
</dbReference>
<dbReference type="CDD" id="cd01359">
    <property type="entry name" value="Argininosuccinate_lyase"/>
    <property type="match status" value="1"/>
</dbReference>
<comment type="catalytic activity">
    <reaction evidence="1">
        <text>2-(N(omega)-L-arginino)succinate = fumarate + L-arginine</text>
        <dbReference type="Rhea" id="RHEA:24020"/>
        <dbReference type="ChEBI" id="CHEBI:29806"/>
        <dbReference type="ChEBI" id="CHEBI:32682"/>
        <dbReference type="ChEBI" id="CHEBI:57472"/>
        <dbReference type="EC" id="4.3.2.1"/>
    </reaction>
</comment>
<dbReference type="Gene3D" id="1.10.40.30">
    <property type="entry name" value="Fumarase/aspartase (C-terminal domain)"/>
    <property type="match status" value="1"/>
</dbReference>
<dbReference type="PANTHER" id="PTHR43814">
    <property type="entry name" value="ARGININOSUCCINATE LYASE"/>
    <property type="match status" value="1"/>
</dbReference>
<keyword evidence="1" id="KW-0028">Amino-acid biosynthesis</keyword>
<comment type="similarity">
    <text evidence="1">Belongs to the lyase 1 family. Argininosuccinate lyase subfamily.</text>
</comment>
<dbReference type="EMBL" id="JH597770">
    <property type="protein sequence ID" value="EHP68712.1"/>
    <property type="molecule type" value="Genomic_DNA"/>
</dbReference>
<dbReference type="Pfam" id="PF00206">
    <property type="entry name" value="Lyase_1"/>
    <property type="match status" value="1"/>
</dbReference>
<keyword evidence="5" id="KW-1185">Reference proteome</keyword>
<dbReference type="InterPro" id="IPR008948">
    <property type="entry name" value="L-Aspartase-like"/>
</dbReference>
<protein>
    <recommendedName>
        <fullName evidence="1 2">Argininosuccinate lyase</fullName>
        <shortName evidence="1">ASAL</shortName>
        <ecNumber evidence="1 2">4.3.2.1</ecNumber>
    </recommendedName>
    <alternativeName>
        <fullName evidence="1">Arginosuccinase</fullName>
    </alternativeName>
</protein>
<dbReference type="RefSeq" id="WP_009075424.1">
    <property type="nucleotide sequence ID" value="NZ_JH597770.1"/>
</dbReference>
<comment type="subcellular location">
    <subcellularLocation>
        <location evidence="1">Cytoplasm</location>
    </subcellularLocation>
</comment>
<dbReference type="HOGENOM" id="CLU_027272_2_0_2"/>
<dbReference type="eggNOG" id="arCOG01748">
    <property type="taxonomic scope" value="Archaea"/>
</dbReference>
<name>H2C986_9CREN</name>
<sequence>MLYRKWGTEKDPVLWYTSSYQDDTEILEQVKLVMKAHVVELFLSGYISREACRILIQGINAFKEIGKNYEDIHEALEDHLLKFAGDFGGMVGFGRSRNDHVATALRLKMREELISLLEELLQLRGTLIRRAQDETTTLFPSFTHFQPAQPTSFGHYLLYVEEELAQRWEMIFSALRLVNRSPLGSGAVVGTSVALNREREANILGFEGVITNTISATSSRADLISASMEVGVLMLVLSRVAEDLILLSSKLTNIIQLPDEHVSTSSLMPQKRNAVTMEILRAKTSEVLGALMTLSSIYKSLPSGYNLDLQEMNPEYWAILSEARKAVYILHDLLSKLRVRDPKLDVETLSTDEAESRVKGDVSYRTAYFEVAKSLREGSFRPSLTFEDSLARKAVKGSPNPSKMRESIMEVKNRLETHERVLNEYKNLILKGIGELRSMEDDILQEGS</sequence>
<proteinExistence type="inferred from homology"/>
<dbReference type="STRING" id="671065.MetMK1DRAFT_00031570"/>
<dbReference type="UniPathway" id="UPA00068">
    <property type="reaction ID" value="UER00114"/>
</dbReference>
<gene>
    <name evidence="1" type="primary">argH</name>
    <name evidence="4" type="ORF">MetMK1DRAFT_00031570</name>
</gene>
<dbReference type="InterPro" id="IPR022761">
    <property type="entry name" value="Fumarate_lyase_N"/>
</dbReference>
<dbReference type="NCBIfam" id="TIGR00838">
    <property type="entry name" value="argH"/>
    <property type="match status" value="1"/>
</dbReference>
<dbReference type="SUPFAM" id="SSF48557">
    <property type="entry name" value="L-aspartase-like"/>
    <property type="match status" value="1"/>
</dbReference>
<dbReference type="Proteomes" id="UP000003980">
    <property type="component" value="Unassembled WGS sequence"/>
</dbReference>
<keyword evidence="1" id="KW-0055">Arginine biosynthesis</keyword>
<dbReference type="InterPro" id="IPR009049">
    <property type="entry name" value="Argininosuccinate_lyase"/>
</dbReference>
<dbReference type="EC" id="4.3.2.1" evidence="1 2"/>
<organism evidence="4 5">
    <name type="scientific">Metallosphaera yellowstonensis MK1</name>
    <dbReference type="NCBI Taxonomy" id="671065"/>
    <lineage>
        <taxon>Archaea</taxon>
        <taxon>Thermoproteota</taxon>
        <taxon>Thermoprotei</taxon>
        <taxon>Sulfolobales</taxon>
        <taxon>Sulfolobaceae</taxon>
        <taxon>Metallosphaera</taxon>
    </lineage>
</organism>
<dbReference type="InterPro" id="IPR000362">
    <property type="entry name" value="Fumarate_lyase_fam"/>
</dbReference>
<evidence type="ECO:0000256" key="2">
    <source>
        <dbReference type="NCBIfam" id="TIGR00838"/>
    </source>
</evidence>
<reference evidence="4 5" key="1">
    <citation type="submission" date="2012-01" db="EMBL/GenBank/DDBJ databases">
        <title>Improved High-Quality Draft sequence of Metallosphaera yellowstonensis MK1.</title>
        <authorList>
            <consortium name="US DOE Joint Genome Institute"/>
            <person name="Lucas S."/>
            <person name="Han J."/>
            <person name="Cheng J.-F."/>
            <person name="Goodwin L."/>
            <person name="Pitluck S."/>
            <person name="Peters L."/>
            <person name="Teshima H."/>
            <person name="Detter J.C."/>
            <person name="Han C."/>
            <person name="Tapia R."/>
            <person name="Land M."/>
            <person name="Hauser L."/>
            <person name="Kyrpides N."/>
            <person name="Kozubal M."/>
            <person name="Macur R.E."/>
            <person name="Jay Z."/>
            <person name="Inskeep W."/>
            <person name="Woyke T."/>
        </authorList>
    </citation>
    <scope>NUCLEOTIDE SEQUENCE [LARGE SCALE GENOMIC DNA]</scope>
    <source>
        <strain evidence="4 5">MK1</strain>
    </source>
</reference>
<dbReference type="PRINTS" id="PR00149">
    <property type="entry name" value="FUMRATELYASE"/>
</dbReference>
<dbReference type="GO" id="GO:0042450">
    <property type="term" value="P:L-arginine biosynthetic process via ornithine"/>
    <property type="evidence" value="ECO:0007669"/>
    <property type="project" value="UniProtKB-UniRule"/>
</dbReference>
<dbReference type="Gene3D" id="1.10.275.10">
    <property type="entry name" value="Fumarase/aspartase (N-terminal domain)"/>
    <property type="match status" value="1"/>
</dbReference>
<dbReference type="HAMAP" id="MF_00006">
    <property type="entry name" value="Arg_succ_lyase"/>
    <property type="match status" value="1"/>
</dbReference>
<dbReference type="GO" id="GO:0005829">
    <property type="term" value="C:cytosol"/>
    <property type="evidence" value="ECO:0007669"/>
    <property type="project" value="TreeGrafter"/>
</dbReference>
<dbReference type="OrthoDB" id="27337at2157"/>
<feature type="domain" description="Fumarate lyase N-terminal" evidence="3">
    <location>
        <begin position="64"/>
        <end position="289"/>
    </location>
</feature>
<evidence type="ECO:0000256" key="1">
    <source>
        <dbReference type="HAMAP-Rule" id="MF_00006"/>
    </source>
</evidence>
<comment type="pathway">
    <text evidence="1">Amino-acid biosynthesis; L-arginine biosynthesis; L-arginine from L-ornithine and carbamoyl phosphate: step 3/3.</text>
</comment>
<keyword evidence="1" id="KW-0963">Cytoplasm</keyword>
<dbReference type="AlphaFoldDB" id="H2C986"/>
<accession>H2C986</accession>
<evidence type="ECO:0000313" key="4">
    <source>
        <dbReference type="EMBL" id="EHP68712.1"/>
    </source>
</evidence>
<evidence type="ECO:0000259" key="3">
    <source>
        <dbReference type="Pfam" id="PF00206"/>
    </source>
</evidence>
<dbReference type="PRINTS" id="PR00145">
    <property type="entry name" value="ARGSUCLYASE"/>
</dbReference>
<evidence type="ECO:0000313" key="5">
    <source>
        <dbReference type="Proteomes" id="UP000003980"/>
    </source>
</evidence>
<keyword evidence="1 4" id="KW-0456">Lyase</keyword>
<dbReference type="GO" id="GO:0004056">
    <property type="term" value="F:argininosuccinate lyase activity"/>
    <property type="evidence" value="ECO:0007669"/>
    <property type="project" value="UniProtKB-UniRule"/>
</dbReference>